<keyword evidence="2" id="KW-1185">Reference proteome</keyword>
<dbReference type="EMBL" id="JAGFNK010000073">
    <property type="protein sequence ID" value="KAI9509025.1"/>
    <property type="molecule type" value="Genomic_DNA"/>
</dbReference>
<sequence length="1211" mass="134723">MSVDPYHQVQSEMQSSLQAAEQLLVSFTRIGSTAREGNEELELARNELKETLFTLEADLRDLEESVKIVETTGARMFGLDDREVIQRRRYVGHVRSEIEKMRAEIEGRPRSDSAGPSTPHRSNTHSPFSGSAHEPTGEDHQNQWARQEQQVMIQQQDQAINSIAGTLSTIAQQAGLMGSEISEHNEMLDDLDHGVDRTESKLTDAMRRMRKLVRETEGRKEIGMVYRYPYCDLTHPTCRSHLGVTVGLVATWSDVRPNSIGQATTASTRTFVEALVLNAIIAAAAIVVFTLVRRYFPLIYEPRSLSAFGAKRQQPLSPRLLGWIISIINADYQEIKDINGLDCYFFIRFLRMMVRITLPISLLSWAVLLPLTSVETNVAGHTGLDKFIFGNIADTQQSRYAGHVALTWIFTIWTWWNIRHEMKHYVHVRQEFLVSHAHSSTAQACTVLVTGIPPEYLSESALTRLFSNLPGGVRKVWINRDLKDIPDLYDRRLKACNTLESAGTSLLSMAVKCNNKKRKKAAKAGSKDNGAEGDPEAARKAPIKELVPKQDWPSHRLPPFSWLPFSIPFIGKKVDTIEWAREQVHELNTELKQRHEILARDIAKTTASGAETTVRTHHITAGKLSIDLPAVPVTIPLVGSLPAVSFSDQTYPPANGAFIQFNKQIAAHMAAQTITHHAPYRMSESLKYIEVAPGDVIWENLVMNPYERRVRLALSWAATIAIIILFAIPVAFVGFLSNIRSLCSTYHWLAWVCKAPPVIVNVVQGFASTLFLALLFMLVPIILRIFARFEGIPLKKDVELSLMNRFFLFQVFNGFLIVSFSSGIVASLPSLVNRKTGVGSIVNNPTGIPTLLAQNLPKSSTFFLTFVILQGLAGTAVGFLQIVPLVLYYVKITLLASTPRSVQDIKYSPRTSEWGTLFPTMTQLAVITFGYSIISPIINGLAFGAFLLFYLLYKYLFTWVNNQPASGDTGGLFFPKAIQHIFVGLYVQQLCLCALFFIAQNDRHTPSAIPEGALVVVLIIFTAFFHDTILNSYGPLIKALPLTLADSAYDAVETKADATTDAPNPIPSISENIKAIDYADASASKPFSEGRSTLPDSADDNPLKPLPDKPSTSSRLLPMQLTNDNSPTEFRHPATMGQQVIWLPKDKLGLVHEIERDLDSLDILHTTEGAEMDDNGHVDLVIPEVDQYTPTPDTHRDDPNTAEKGYDGSKA</sequence>
<reference evidence="1" key="1">
    <citation type="submission" date="2021-03" db="EMBL/GenBank/DDBJ databases">
        <title>Evolutionary priming and transition to the ectomycorrhizal habit in an iconic lineage of mushroom-forming fungi: is preadaptation a requirement?</title>
        <authorList>
            <consortium name="DOE Joint Genome Institute"/>
            <person name="Looney B.P."/>
            <person name="Miyauchi S."/>
            <person name="Morin E."/>
            <person name="Drula E."/>
            <person name="Courty P.E."/>
            <person name="Chicoki N."/>
            <person name="Fauchery L."/>
            <person name="Kohler A."/>
            <person name="Kuo A."/>
            <person name="LaButti K."/>
            <person name="Pangilinan J."/>
            <person name="Lipzen A."/>
            <person name="Riley R."/>
            <person name="Andreopoulos W."/>
            <person name="He G."/>
            <person name="Johnson J."/>
            <person name="Barry K.W."/>
            <person name="Grigoriev I.V."/>
            <person name="Nagy L."/>
            <person name="Hibbett D."/>
            <person name="Henrissat B."/>
            <person name="Matheny P.B."/>
            <person name="Labbe J."/>
            <person name="Martin A.F."/>
        </authorList>
    </citation>
    <scope>NUCLEOTIDE SEQUENCE</scope>
    <source>
        <strain evidence="1">BPL698</strain>
    </source>
</reference>
<organism evidence="1 2">
    <name type="scientific">Russula earlei</name>
    <dbReference type="NCBI Taxonomy" id="71964"/>
    <lineage>
        <taxon>Eukaryota</taxon>
        <taxon>Fungi</taxon>
        <taxon>Dikarya</taxon>
        <taxon>Basidiomycota</taxon>
        <taxon>Agaricomycotina</taxon>
        <taxon>Agaricomycetes</taxon>
        <taxon>Russulales</taxon>
        <taxon>Russulaceae</taxon>
        <taxon>Russula</taxon>
    </lineage>
</organism>
<gene>
    <name evidence="1" type="ORF">F5148DRAFT_1283361</name>
</gene>
<evidence type="ECO:0000313" key="2">
    <source>
        <dbReference type="Proteomes" id="UP001207468"/>
    </source>
</evidence>
<proteinExistence type="predicted"/>
<evidence type="ECO:0000313" key="1">
    <source>
        <dbReference type="EMBL" id="KAI9509025.1"/>
    </source>
</evidence>
<comment type="caution">
    <text evidence="1">The sequence shown here is derived from an EMBL/GenBank/DDBJ whole genome shotgun (WGS) entry which is preliminary data.</text>
</comment>
<name>A0ACC0UCH2_9AGAM</name>
<accession>A0ACC0UCH2</accession>
<protein>
    <submittedName>
        <fullName evidence="1">Uncharacterized protein</fullName>
    </submittedName>
</protein>
<dbReference type="Proteomes" id="UP001207468">
    <property type="component" value="Unassembled WGS sequence"/>
</dbReference>